<gene>
    <name evidence="1" type="ORF">HPB47_010409</name>
</gene>
<comment type="caution">
    <text evidence="1">The sequence shown here is derived from an EMBL/GenBank/DDBJ whole genome shotgun (WGS) entry which is preliminary data.</text>
</comment>
<organism evidence="1 2">
    <name type="scientific">Ixodes persulcatus</name>
    <name type="common">Taiga tick</name>
    <dbReference type="NCBI Taxonomy" id="34615"/>
    <lineage>
        <taxon>Eukaryota</taxon>
        <taxon>Metazoa</taxon>
        <taxon>Ecdysozoa</taxon>
        <taxon>Arthropoda</taxon>
        <taxon>Chelicerata</taxon>
        <taxon>Arachnida</taxon>
        <taxon>Acari</taxon>
        <taxon>Parasitiformes</taxon>
        <taxon>Ixodida</taxon>
        <taxon>Ixodoidea</taxon>
        <taxon>Ixodidae</taxon>
        <taxon>Ixodinae</taxon>
        <taxon>Ixodes</taxon>
    </lineage>
</organism>
<accession>A0AC60NZU6</accession>
<protein>
    <submittedName>
        <fullName evidence="1">Uncharacterized protein</fullName>
    </submittedName>
</protein>
<dbReference type="Proteomes" id="UP000805193">
    <property type="component" value="Unassembled WGS sequence"/>
</dbReference>
<sequence length="357" mass="39893">PTDVRNRVKNRFEHHLDAIILPGFSVVGLDSASPCVTGGSTVGSAGLRLRWEAPLEPPTATYHCLWNGSWDGETGNYASCTTSPYDDPELKLLEAITQDIGDFVPWEQSSLRGENWQWQEKINQFKNCLEDVLLRPPPLLEGNETVCPRTWDGWSCWDDTLPGHTVYAPCPQFVAGFLSSRQAHKYCNLDGTWFRHPVTKHIWSNYTACVDTHDLQLSFAFLVNIVRVLVTKLRAVNSPDNESTRKAVRATVILLPLLGLHYVVTPFRPDKGSIFLAYEIISALVTSLQGLCVALLFCFFNGEVLGVLRKTLSQTPCVRSEGRRMSYANTSISFLPRRASDGRSPSASPNHLQQTML</sequence>
<proteinExistence type="predicted"/>
<keyword evidence="2" id="KW-1185">Reference proteome</keyword>
<reference evidence="1 2" key="1">
    <citation type="journal article" date="2020" name="Cell">
        <title>Large-Scale Comparative Analyses of Tick Genomes Elucidate Their Genetic Diversity and Vector Capacities.</title>
        <authorList>
            <consortium name="Tick Genome and Microbiome Consortium (TIGMIC)"/>
            <person name="Jia N."/>
            <person name="Wang J."/>
            <person name="Shi W."/>
            <person name="Du L."/>
            <person name="Sun Y."/>
            <person name="Zhan W."/>
            <person name="Jiang J.F."/>
            <person name="Wang Q."/>
            <person name="Zhang B."/>
            <person name="Ji P."/>
            <person name="Bell-Sakyi L."/>
            <person name="Cui X.M."/>
            <person name="Yuan T.T."/>
            <person name="Jiang B.G."/>
            <person name="Yang W.F."/>
            <person name="Lam T.T."/>
            <person name="Chang Q.C."/>
            <person name="Ding S.J."/>
            <person name="Wang X.J."/>
            <person name="Zhu J.G."/>
            <person name="Ruan X.D."/>
            <person name="Zhao L."/>
            <person name="Wei J.T."/>
            <person name="Ye R.Z."/>
            <person name="Que T.C."/>
            <person name="Du C.H."/>
            <person name="Zhou Y.H."/>
            <person name="Cheng J.X."/>
            <person name="Dai P.F."/>
            <person name="Guo W.B."/>
            <person name="Han X.H."/>
            <person name="Huang E.J."/>
            <person name="Li L.F."/>
            <person name="Wei W."/>
            <person name="Gao Y.C."/>
            <person name="Liu J.Z."/>
            <person name="Shao H.Z."/>
            <person name="Wang X."/>
            <person name="Wang C.C."/>
            <person name="Yang T.C."/>
            <person name="Huo Q.B."/>
            <person name="Li W."/>
            <person name="Chen H.Y."/>
            <person name="Chen S.E."/>
            <person name="Zhou L.G."/>
            <person name="Ni X.B."/>
            <person name="Tian J.H."/>
            <person name="Sheng Y."/>
            <person name="Liu T."/>
            <person name="Pan Y.S."/>
            <person name="Xia L.Y."/>
            <person name="Li J."/>
            <person name="Zhao F."/>
            <person name="Cao W.C."/>
        </authorList>
    </citation>
    <scope>NUCLEOTIDE SEQUENCE [LARGE SCALE GENOMIC DNA]</scope>
    <source>
        <strain evidence="1">Iper-2018</strain>
    </source>
</reference>
<evidence type="ECO:0000313" key="1">
    <source>
        <dbReference type="EMBL" id="KAG0412454.1"/>
    </source>
</evidence>
<dbReference type="EMBL" id="JABSTQ010011346">
    <property type="protein sequence ID" value="KAG0412454.1"/>
    <property type="molecule type" value="Genomic_DNA"/>
</dbReference>
<evidence type="ECO:0000313" key="2">
    <source>
        <dbReference type="Proteomes" id="UP000805193"/>
    </source>
</evidence>
<feature type="non-terminal residue" evidence="1">
    <location>
        <position position="1"/>
    </location>
</feature>
<name>A0AC60NZU6_IXOPE</name>